<reference evidence="7 8" key="1">
    <citation type="submission" date="2024-02" db="EMBL/GenBank/DDBJ databases">
        <title>Discinaceae phylogenomics.</title>
        <authorList>
            <person name="Dirks A.C."/>
            <person name="James T.Y."/>
        </authorList>
    </citation>
    <scope>NUCLEOTIDE SEQUENCE [LARGE SCALE GENOMIC DNA]</scope>
    <source>
        <strain evidence="7 8">ACD0624</strain>
    </source>
</reference>
<feature type="domain" description="PUL" evidence="5">
    <location>
        <begin position="321"/>
        <end position="594"/>
    </location>
</feature>
<dbReference type="InterPro" id="IPR042266">
    <property type="entry name" value="PPPDE_sf"/>
</dbReference>
<dbReference type="Pfam" id="PF08324">
    <property type="entry name" value="PUL"/>
    <property type="match status" value="1"/>
</dbReference>
<dbReference type="SMART" id="SM01179">
    <property type="entry name" value="DUF862"/>
    <property type="match status" value="1"/>
</dbReference>
<keyword evidence="8" id="KW-1185">Reference proteome</keyword>
<dbReference type="Gene3D" id="3.40.30.10">
    <property type="entry name" value="Glutaredoxin"/>
    <property type="match status" value="1"/>
</dbReference>
<keyword evidence="3" id="KW-0378">Hydrolase</keyword>
<evidence type="ECO:0000259" key="6">
    <source>
        <dbReference type="PROSITE" id="PS51858"/>
    </source>
</evidence>
<comment type="similarity">
    <text evidence="1">Belongs to the DeSI family.</text>
</comment>
<evidence type="ECO:0000313" key="7">
    <source>
        <dbReference type="EMBL" id="KAL0636869.1"/>
    </source>
</evidence>
<dbReference type="InterPro" id="IPR013535">
    <property type="entry name" value="PUL_dom"/>
</dbReference>
<dbReference type="InterPro" id="IPR008580">
    <property type="entry name" value="PPPDE_dom"/>
</dbReference>
<evidence type="ECO:0000256" key="2">
    <source>
        <dbReference type="ARBA" id="ARBA00022670"/>
    </source>
</evidence>
<sequence>MATDSTERPVELYVYDLSQGDRHGETVLYGTSGHIYRQVPGFHSSRYNPLTVNSTDAVYHTSIVLGGREYYYGQGIQFSIPGQTHHGRPMEVIPLGVTSLPQEVFLEYLDSLKSIYSHEAYDLFQHNCNNFTDDVSQFLCGRSIPVHIVSLPQTVLNTPFGQMLKPQLEAAMRPITTAPTPRAAYGARAPGQPRAPSKVIAPKSLKELQKVLDSAENSCAVVFFTSPTCGPCQMISPRFEELALDAGNKAKLIKLDIDIAYDAALHFEVSSTPTFMTFLKGDKVEEWVGASESDLKSRVDTLLRMAYPPHPHMDVKLPITLSTPVTPIAFTKVPPLAKVIEKLGDTGTNPIVTSIRDFIATRESKGAVEAHLPRLSDVATFLRESYVGLPAEKLFPLVDLFRVMLSDARVSGWFAEEKGTITIKTMLSYPNTHPSTPYSLRLVTLQAACNLFTTPLFAAHLTTTSLSAPLTALVTSSLLDAAHIACRVAASSLVFNLATYTQKQRSVHGQEVLDGVTVDIVASVVEALKSETESKEVVRGLVLSLALLCYCSPIGGEVADLVKVLDAGAVVREKIKGGLGEKGLCEEVARLLGS</sequence>
<evidence type="ECO:0000313" key="8">
    <source>
        <dbReference type="Proteomes" id="UP001447188"/>
    </source>
</evidence>
<dbReference type="CDD" id="cd02947">
    <property type="entry name" value="TRX_family"/>
    <property type="match status" value="1"/>
</dbReference>
<organism evidence="7 8">
    <name type="scientific">Discina gigas</name>
    <dbReference type="NCBI Taxonomy" id="1032678"/>
    <lineage>
        <taxon>Eukaryota</taxon>
        <taxon>Fungi</taxon>
        <taxon>Dikarya</taxon>
        <taxon>Ascomycota</taxon>
        <taxon>Pezizomycotina</taxon>
        <taxon>Pezizomycetes</taxon>
        <taxon>Pezizales</taxon>
        <taxon>Discinaceae</taxon>
        <taxon>Discina</taxon>
    </lineage>
</organism>
<feature type="domain" description="Thioredoxin" evidence="4">
    <location>
        <begin position="172"/>
        <end position="304"/>
    </location>
</feature>
<dbReference type="PROSITE" id="PS51858">
    <property type="entry name" value="PPPDE"/>
    <property type="match status" value="1"/>
</dbReference>
<keyword evidence="2" id="KW-0645">Protease</keyword>
<dbReference type="InterPro" id="IPR017937">
    <property type="entry name" value="Thioredoxin_CS"/>
</dbReference>
<dbReference type="PANTHER" id="PTHR12378">
    <property type="entry name" value="DESUMOYLATING ISOPEPTIDASE"/>
    <property type="match status" value="1"/>
</dbReference>
<evidence type="ECO:0000256" key="1">
    <source>
        <dbReference type="ARBA" id="ARBA00008140"/>
    </source>
</evidence>
<comment type="caution">
    <text evidence="7">The sequence shown here is derived from an EMBL/GenBank/DDBJ whole genome shotgun (WGS) entry which is preliminary data.</text>
</comment>
<dbReference type="InterPro" id="IPR036249">
    <property type="entry name" value="Thioredoxin-like_sf"/>
</dbReference>
<evidence type="ECO:0000256" key="3">
    <source>
        <dbReference type="ARBA" id="ARBA00022801"/>
    </source>
</evidence>
<dbReference type="Pfam" id="PF00085">
    <property type="entry name" value="Thioredoxin"/>
    <property type="match status" value="1"/>
</dbReference>
<dbReference type="PANTHER" id="PTHR12378:SF7">
    <property type="entry name" value="DESUMOYLATING ISOPEPTIDASE 1"/>
    <property type="match status" value="1"/>
</dbReference>
<dbReference type="EMBL" id="JBBBZM010000042">
    <property type="protein sequence ID" value="KAL0636869.1"/>
    <property type="molecule type" value="Genomic_DNA"/>
</dbReference>
<dbReference type="SUPFAM" id="SSF52833">
    <property type="entry name" value="Thioredoxin-like"/>
    <property type="match status" value="1"/>
</dbReference>
<dbReference type="InterPro" id="IPR013766">
    <property type="entry name" value="Thioredoxin_domain"/>
</dbReference>
<feature type="domain" description="PPPDE" evidence="6">
    <location>
        <begin position="8"/>
        <end position="169"/>
    </location>
</feature>
<dbReference type="Gene3D" id="3.90.1720.30">
    <property type="entry name" value="PPPDE domains"/>
    <property type="match status" value="1"/>
</dbReference>
<evidence type="ECO:0000259" key="4">
    <source>
        <dbReference type="PROSITE" id="PS51352"/>
    </source>
</evidence>
<accession>A0ABR3GLS9</accession>
<dbReference type="Gene3D" id="1.25.10.10">
    <property type="entry name" value="Leucine-rich Repeat Variant"/>
    <property type="match status" value="1"/>
</dbReference>
<dbReference type="InterPro" id="IPR011989">
    <property type="entry name" value="ARM-like"/>
</dbReference>
<name>A0ABR3GLS9_9PEZI</name>
<dbReference type="PROSITE" id="PS00194">
    <property type="entry name" value="THIOREDOXIN_1"/>
    <property type="match status" value="1"/>
</dbReference>
<dbReference type="Proteomes" id="UP001447188">
    <property type="component" value="Unassembled WGS sequence"/>
</dbReference>
<dbReference type="Pfam" id="PF05903">
    <property type="entry name" value="Peptidase_C97"/>
    <property type="match status" value="1"/>
</dbReference>
<gene>
    <name evidence="7" type="ORF">Q9L58_004090</name>
</gene>
<evidence type="ECO:0008006" key="9">
    <source>
        <dbReference type="Google" id="ProtNLM"/>
    </source>
</evidence>
<proteinExistence type="inferred from homology"/>
<protein>
    <recommendedName>
        <fullName evidence="9">Thioredoxin</fullName>
    </recommendedName>
</protein>
<evidence type="ECO:0000259" key="5">
    <source>
        <dbReference type="PROSITE" id="PS51396"/>
    </source>
</evidence>
<dbReference type="PROSITE" id="PS51396">
    <property type="entry name" value="PUL"/>
    <property type="match status" value="1"/>
</dbReference>
<dbReference type="PROSITE" id="PS51352">
    <property type="entry name" value="THIOREDOXIN_2"/>
    <property type="match status" value="1"/>
</dbReference>